<evidence type="ECO:0000256" key="2">
    <source>
        <dbReference type="PROSITE-ProRule" id="PRU00176"/>
    </source>
</evidence>
<dbReference type="PANTHER" id="PTHR48027">
    <property type="entry name" value="HETEROGENEOUS NUCLEAR RIBONUCLEOPROTEIN 87F-RELATED"/>
    <property type="match status" value="1"/>
</dbReference>
<dbReference type="STRING" id="56484.A0A1Y2FC23"/>
<accession>A0A1Y2FC23</accession>
<sequence>MENCTVFVGRLAWAIDESRLAEEFAQFGAITSTKVIRDRMTGRSKGFGYVEYETPEQAQAALAMSGKDIEGFNINVDMSQPRQTSYGNGNGGGGGGREYNAPRERREYPKSEPSNTVFIGNLSFQATEQDIQEAFSGCGAINQIRLPKYHDTGKMKGYAYVEFDDLEAAKACVNMGTANIAGRDVRLDFSQPRAERSYDNGGGAEEAASAVPEGF</sequence>
<dbReference type="EMBL" id="MCFI01000012">
    <property type="protein sequence ID" value="ORY80964.1"/>
    <property type="molecule type" value="Genomic_DNA"/>
</dbReference>
<dbReference type="Proteomes" id="UP000193685">
    <property type="component" value="Unassembled WGS sequence"/>
</dbReference>
<keyword evidence="1 2" id="KW-0694">RNA-binding</keyword>
<dbReference type="PROSITE" id="PS50102">
    <property type="entry name" value="RRM"/>
    <property type="match status" value="2"/>
</dbReference>
<feature type="domain" description="RRM" evidence="4">
    <location>
        <begin position="4"/>
        <end position="81"/>
    </location>
</feature>
<dbReference type="SUPFAM" id="SSF54928">
    <property type="entry name" value="RNA-binding domain, RBD"/>
    <property type="match status" value="2"/>
</dbReference>
<protein>
    <recommendedName>
        <fullName evidence="4">RRM domain-containing protein</fullName>
    </recommendedName>
</protein>
<dbReference type="GeneID" id="63784446"/>
<evidence type="ECO:0000313" key="5">
    <source>
        <dbReference type="EMBL" id="ORY80964.1"/>
    </source>
</evidence>
<keyword evidence="6" id="KW-1185">Reference proteome</keyword>
<dbReference type="AlphaFoldDB" id="A0A1Y2FC23"/>
<dbReference type="Gene3D" id="3.30.70.330">
    <property type="match status" value="2"/>
</dbReference>
<organism evidence="5 6">
    <name type="scientific">Protomyces lactucae-debilis</name>
    <dbReference type="NCBI Taxonomy" id="2754530"/>
    <lineage>
        <taxon>Eukaryota</taxon>
        <taxon>Fungi</taxon>
        <taxon>Dikarya</taxon>
        <taxon>Ascomycota</taxon>
        <taxon>Taphrinomycotina</taxon>
        <taxon>Taphrinomycetes</taxon>
        <taxon>Taphrinales</taxon>
        <taxon>Protomycetaceae</taxon>
        <taxon>Protomyces</taxon>
    </lineage>
</organism>
<evidence type="ECO:0000313" key="6">
    <source>
        <dbReference type="Proteomes" id="UP000193685"/>
    </source>
</evidence>
<reference evidence="5 6" key="1">
    <citation type="submission" date="2016-07" db="EMBL/GenBank/DDBJ databases">
        <title>Pervasive Adenine N6-methylation of Active Genes in Fungi.</title>
        <authorList>
            <consortium name="DOE Joint Genome Institute"/>
            <person name="Mondo S.J."/>
            <person name="Dannebaum R.O."/>
            <person name="Kuo R.C."/>
            <person name="Labutti K."/>
            <person name="Haridas S."/>
            <person name="Kuo A."/>
            <person name="Salamov A."/>
            <person name="Ahrendt S.R."/>
            <person name="Lipzen A."/>
            <person name="Sullivan W."/>
            <person name="Andreopoulos W.B."/>
            <person name="Clum A."/>
            <person name="Lindquist E."/>
            <person name="Daum C."/>
            <person name="Ramamoorthy G.K."/>
            <person name="Gryganskyi A."/>
            <person name="Culley D."/>
            <person name="Magnuson J.K."/>
            <person name="James T.Y."/>
            <person name="O'Malley M.A."/>
            <person name="Stajich J.E."/>
            <person name="Spatafora J.W."/>
            <person name="Visel A."/>
            <person name="Grigoriev I.V."/>
        </authorList>
    </citation>
    <scope>NUCLEOTIDE SEQUENCE [LARGE SCALE GENOMIC DNA]</scope>
    <source>
        <strain evidence="5 6">12-1054</strain>
    </source>
</reference>
<evidence type="ECO:0000256" key="3">
    <source>
        <dbReference type="SAM" id="MobiDB-lite"/>
    </source>
</evidence>
<dbReference type="OrthoDB" id="6730379at2759"/>
<dbReference type="Pfam" id="PF00076">
    <property type="entry name" value="RRM_1"/>
    <property type="match status" value="2"/>
</dbReference>
<proteinExistence type="predicted"/>
<evidence type="ECO:0000256" key="1">
    <source>
        <dbReference type="ARBA" id="ARBA00022884"/>
    </source>
</evidence>
<dbReference type="InterPro" id="IPR000504">
    <property type="entry name" value="RRM_dom"/>
</dbReference>
<feature type="domain" description="RRM" evidence="4">
    <location>
        <begin position="115"/>
        <end position="192"/>
    </location>
</feature>
<dbReference type="OMA" id="NDECTIF"/>
<dbReference type="InterPro" id="IPR052462">
    <property type="entry name" value="SLIRP/GR-RBP-like"/>
</dbReference>
<dbReference type="InterPro" id="IPR012677">
    <property type="entry name" value="Nucleotide-bd_a/b_plait_sf"/>
</dbReference>
<evidence type="ECO:0000259" key="4">
    <source>
        <dbReference type="PROSITE" id="PS50102"/>
    </source>
</evidence>
<feature type="region of interest" description="Disordered" evidence="3">
    <location>
        <begin position="192"/>
        <end position="215"/>
    </location>
</feature>
<name>A0A1Y2FC23_PROLT</name>
<gene>
    <name evidence="5" type="ORF">BCR37DRAFT_348488</name>
</gene>
<comment type="caution">
    <text evidence="5">The sequence shown here is derived from an EMBL/GenBank/DDBJ whole genome shotgun (WGS) entry which is preliminary data.</text>
</comment>
<feature type="region of interest" description="Disordered" evidence="3">
    <location>
        <begin position="79"/>
        <end position="114"/>
    </location>
</feature>
<feature type="compositionally biased region" description="Basic and acidic residues" evidence="3">
    <location>
        <begin position="100"/>
        <end position="110"/>
    </location>
</feature>
<dbReference type="RefSeq" id="XP_040724609.1">
    <property type="nucleotide sequence ID" value="XM_040867847.1"/>
</dbReference>
<feature type="compositionally biased region" description="Gly residues" evidence="3">
    <location>
        <begin position="88"/>
        <end position="97"/>
    </location>
</feature>
<dbReference type="InterPro" id="IPR035979">
    <property type="entry name" value="RBD_domain_sf"/>
</dbReference>
<dbReference type="GO" id="GO:0003723">
    <property type="term" value="F:RNA binding"/>
    <property type="evidence" value="ECO:0007669"/>
    <property type="project" value="UniProtKB-UniRule"/>
</dbReference>
<dbReference type="SMART" id="SM00360">
    <property type="entry name" value="RRM"/>
    <property type="match status" value="2"/>
</dbReference>